<dbReference type="Pfam" id="PF14369">
    <property type="entry name" value="Zn_ribbon_19"/>
    <property type="match status" value="1"/>
</dbReference>
<dbReference type="SUPFAM" id="SSF57850">
    <property type="entry name" value="RING/U-box"/>
    <property type="match status" value="1"/>
</dbReference>
<evidence type="ECO:0000256" key="6">
    <source>
        <dbReference type="ARBA" id="ARBA00022786"/>
    </source>
</evidence>
<evidence type="ECO:0000256" key="8">
    <source>
        <dbReference type="PROSITE-ProRule" id="PRU00175"/>
    </source>
</evidence>
<evidence type="ECO:0000256" key="2">
    <source>
        <dbReference type="ARBA" id="ARBA00012483"/>
    </source>
</evidence>
<dbReference type="InterPro" id="IPR039525">
    <property type="entry name" value="RNF126-like_zinc-ribbon"/>
</dbReference>
<dbReference type="PROSITE" id="PS50089">
    <property type="entry name" value="ZF_RING_2"/>
    <property type="match status" value="1"/>
</dbReference>
<evidence type="ECO:0000256" key="7">
    <source>
        <dbReference type="ARBA" id="ARBA00022833"/>
    </source>
</evidence>
<dbReference type="GO" id="GO:0005737">
    <property type="term" value="C:cytoplasm"/>
    <property type="evidence" value="ECO:0007669"/>
    <property type="project" value="TreeGrafter"/>
</dbReference>
<dbReference type="SMART" id="SM00184">
    <property type="entry name" value="RING"/>
    <property type="match status" value="1"/>
</dbReference>
<evidence type="ECO:0000256" key="1">
    <source>
        <dbReference type="ARBA" id="ARBA00000900"/>
    </source>
</evidence>
<keyword evidence="3" id="KW-0808">Transferase</keyword>
<sequence length="285" mass="32199">MPRWWCHRCSRAIRAPRGTEYQPLCPYCRGGFVEEITHNPQSEEEDDVAMAQMMQFFPRFLNYVPNSPRHQQSPFFTDPFFGQMGEDIDFPFPFPFSNSEGHSEGLRRRLLHGNMGDFLEQLVNELALADRRGGGPPPASRASVEAMETVRVGGRDAGIQCAVCKDEFGAGAEAKKMPCKHLYHSDCILPWLDQHNSCPVCRYEMPTDDPEYDRMRTRGRSNASSSGRRFRIPGIWPFRASPRTSVQAQAETSSNQSNGNSGSTPRRSEIDDEGDAIMSEAREQL</sequence>
<dbReference type="GO" id="GO:0061630">
    <property type="term" value="F:ubiquitin protein ligase activity"/>
    <property type="evidence" value="ECO:0007669"/>
    <property type="project" value="UniProtKB-EC"/>
</dbReference>
<protein>
    <recommendedName>
        <fullName evidence="2">RING-type E3 ubiquitin transferase</fullName>
        <ecNumber evidence="2">2.3.2.27</ecNumber>
    </recommendedName>
</protein>
<evidence type="ECO:0000256" key="3">
    <source>
        <dbReference type="ARBA" id="ARBA00022679"/>
    </source>
</evidence>
<dbReference type="EMBL" id="GCHU01009890">
    <property type="protein sequence ID" value="JAG88091.1"/>
    <property type="molecule type" value="Transcribed_RNA"/>
</dbReference>
<reference evidence="11" key="1">
    <citation type="submission" date="2015-02" db="EMBL/GenBank/DDBJ databases">
        <title>A transcriptome of Wollemia nobilis - a relic of Gondwana.</title>
        <authorList>
            <person name="Chia J.Y."/>
            <person name="Leong Y.S."/>
            <person name="Abdul Karim S."/>
            <person name="Wan Azmi N."/>
            <person name="Hercus R."/>
            <person name="Croft L."/>
        </authorList>
    </citation>
    <scope>NUCLEOTIDE SEQUENCE</scope>
    <source>
        <strain evidence="11">MaeBrown</strain>
        <tissue evidence="11">Leaf</tissue>
    </source>
</reference>
<evidence type="ECO:0000256" key="5">
    <source>
        <dbReference type="ARBA" id="ARBA00022771"/>
    </source>
</evidence>
<evidence type="ECO:0000256" key="4">
    <source>
        <dbReference type="ARBA" id="ARBA00022723"/>
    </source>
</evidence>
<comment type="catalytic activity">
    <reaction evidence="1">
        <text>S-ubiquitinyl-[E2 ubiquitin-conjugating enzyme]-L-cysteine + [acceptor protein]-L-lysine = [E2 ubiquitin-conjugating enzyme]-L-cysteine + N(6)-ubiquitinyl-[acceptor protein]-L-lysine.</text>
        <dbReference type="EC" id="2.3.2.27"/>
    </reaction>
</comment>
<dbReference type="PANTHER" id="PTHR15710">
    <property type="entry name" value="E3 UBIQUITIN-PROTEIN LIGASE PRAJA"/>
    <property type="match status" value="1"/>
</dbReference>
<dbReference type="InterPro" id="IPR013083">
    <property type="entry name" value="Znf_RING/FYVE/PHD"/>
</dbReference>
<dbReference type="GO" id="GO:0008270">
    <property type="term" value="F:zinc ion binding"/>
    <property type="evidence" value="ECO:0007669"/>
    <property type="project" value="UniProtKB-KW"/>
</dbReference>
<keyword evidence="7" id="KW-0862">Zinc</keyword>
<accession>A0A0C9RMX0</accession>
<dbReference type="AlphaFoldDB" id="A0A0C9RMX0"/>
<dbReference type="InterPro" id="IPR001841">
    <property type="entry name" value="Znf_RING"/>
</dbReference>
<evidence type="ECO:0000256" key="9">
    <source>
        <dbReference type="SAM" id="MobiDB-lite"/>
    </source>
</evidence>
<feature type="domain" description="RING-type" evidence="10">
    <location>
        <begin position="161"/>
        <end position="202"/>
    </location>
</feature>
<dbReference type="FunFam" id="3.30.40.10:FF:000022">
    <property type="entry name" value="E3 ubiquitin-protein ligase RING1-like"/>
    <property type="match status" value="1"/>
</dbReference>
<dbReference type="CDD" id="cd16667">
    <property type="entry name" value="RING-H2_RNF126-like"/>
    <property type="match status" value="1"/>
</dbReference>
<keyword evidence="6" id="KW-0833">Ubl conjugation pathway</keyword>
<keyword evidence="4" id="KW-0479">Metal-binding</keyword>
<proteinExistence type="predicted"/>
<organism evidence="11">
    <name type="scientific">Wollemia nobilis</name>
    <dbReference type="NCBI Taxonomy" id="56998"/>
    <lineage>
        <taxon>Eukaryota</taxon>
        <taxon>Viridiplantae</taxon>
        <taxon>Streptophyta</taxon>
        <taxon>Embryophyta</taxon>
        <taxon>Tracheophyta</taxon>
        <taxon>Spermatophyta</taxon>
        <taxon>Pinopsida</taxon>
        <taxon>Pinidae</taxon>
        <taxon>Conifers II</taxon>
        <taxon>Araucariales</taxon>
        <taxon>Araucariaceae</taxon>
        <taxon>Wollemia</taxon>
    </lineage>
</organism>
<dbReference type="EC" id="2.3.2.27" evidence="2"/>
<dbReference type="Pfam" id="PF13639">
    <property type="entry name" value="zf-RING_2"/>
    <property type="match status" value="1"/>
</dbReference>
<dbReference type="Gene3D" id="3.30.40.10">
    <property type="entry name" value="Zinc/RING finger domain, C3HC4 (zinc finger)"/>
    <property type="match status" value="1"/>
</dbReference>
<name>A0A0C9RMX0_9CONI</name>
<feature type="compositionally biased region" description="Low complexity" evidence="9">
    <location>
        <begin position="253"/>
        <end position="263"/>
    </location>
</feature>
<evidence type="ECO:0000313" key="11">
    <source>
        <dbReference type="EMBL" id="JAG88091.1"/>
    </source>
</evidence>
<dbReference type="GO" id="GO:0016567">
    <property type="term" value="P:protein ubiquitination"/>
    <property type="evidence" value="ECO:0007669"/>
    <property type="project" value="TreeGrafter"/>
</dbReference>
<dbReference type="PANTHER" id="PTHR15710:SF217">
    <property type="entry name" value="E3 UBIQUITIN-PROTEIN LIGASE RDUF2"/>
    <property type="match status" value="1"/>
</dbReference>
<keyword evidence="5 8" id="KW-0863">Zinc-finger</keyword>
<feature type="compositionally biased region" description="Polar residues" evidence="9">
    <location>
        <begin position="242"/>
        <end position="252"/>
    </location>
</feature>
<evidence type="ECO:0000259" key="10">
    <source>
        <dbReference type="PROSITE" id="PS50089"/>
    </source>
</evidence>
<feature type="region of interest" description="Disordered" evidence="9">
    <location>
        <begin position="209"/>
        <end position="285"/>
    </location>
</feature>